<dbReference type="AlphaFoldDB" id="A0A1V3WFN8"/>
<sequence length="109" mass="12070">MATSHQRRDRAGSRAPAAVSQTVNGSQIRSVSALLSMLRSAHMMATNEASTSRCRPLRRRSAARLKARLSPATLPSPMAHTTDARLAHDQYWNGRFVAIPCQYRCCTKM</sequence>
<feature type="region of interest" description="Disordered" evidence="1">
    <location>
        <begin position="1"/>
        <end position="23"/>
    </location>
</feature>
<reference evidence="4 5" key="1">
    <citation type="submission" date="2017-02" db="EMBL/GenBank/DDBJ databases">
        <title>Complete genome sequences of Mycobacterium kansasii strains isolated from rhesus macaques.</title>
        <authorList>
            <person name="Panda A."/>
            <person name="Nagaraj S."/>
            <person name="Zhao X."/>
            <person name="Tettelin H."/>
            <person name="Detolla L.J."/>
        </authorList>
    </citation>
    <scope>NUCLEOTIDE SEQUENCE [LARGE SCALE GENOMIC DNA]</scope>
    <source>
        <strain evidence="2 4">11-3469</strain>
        <strain evidence="3 5">11-3813</strain>
    </source>
</reference>
<organism evidence="2 4">
    <name type="scientific">Mycobacterium kansasii</name>
    <dbReference type="NCBI Taxonomy" id="1768"/>
    <lineage>
        <taxon>Bacteria</taxon>
        <taxon>Bacillati</taxon>
        <taxon>Actinomycetota</taxon>
        <taxon>Actinomycetes</taxon>
        <taxon>Mycobacteriales</taxon>
        <taxon>Mycobacteriaceae</taxon>
        <taxon>Mycobacterium</taxon>
    </lineage>
</organism>
<evidence type="ECO:0000313" key="5">
    <source>
        <dbReference type="Proteomes" id="UP000189229"/>
    </source>
</evidence>
<accession>A0A1V3WFN8</accession>
<evidence type="ECO:0000256" key="1">
    <source>
        <dbReference type="SAM" id="MobiDB-lite"/>
    </source>
</evidence>
<name>A0A1V3WFN8_MYCKA</name>
<protein>
    <submittedName>
        <fullName evidence="2">Uncharacterized protein</fullName>
    </submittedName>
</protein>
<gene>
    <name evidence="2" type="ORF">BZL29_7950</name>
    <name evidence="3" type="ORF">BZL30_3325</name>
</gene>
<dbReference type="EMBL" id="MVBN01000011">
    <property type="protein sequence ID" value="OOK65236.1"/>
    <property type="molecule type" value="Genomic_DNA"/>
</dbReference>
<evidence type="ECO:0000313" key="3">
    <source>
        <dbReference type="EMBL" id="OOK76136.1"/>
    </source>
</evidence>
<dbReference type="Proteomes" id="UP000188532">
    <property type="component" value="Unassembled WGS sequence"/>
</dbReference>
<dbReference type="EMBL" id="MVBM01000003">
    <property type="protein sequence ID" value="OOK76136.1"/>
    <property type="molecule type" value="Genomic_DNA"/>
</dbReference>
<dbReference type="Proteomes" id="UP000189229">
    <property type="component" value="Unassembled WGS sequence"/>
</dbReference>
<proteinExistence type="predicted"/>
<evidence type="ECO:0000313" key="2">
    <source>
        <dbReference type="EMBL" id="OOK65236.1"/>
    </source>
</evidence>
<evidence type="ECO:0000313" key="4">
    <source>
        <dbReference type="Proteomes" id="UP000188532"/>
    </source>
</evidence>
<comment type="caution">
    <text evidence="2">The sequence shown here is derived from an EMBL/GenBank/DDBJ whole genome shotgun (WGS) entry which is preliminary data.</text>
</comment>